<reference evidence="2" key="1">
    <citation type="submission" date="2022-11" db="EMBL/GenBank/DDBJ databases">
        <authorList>
            <person name="Petersen C."/>
        </authorList>
    </citation>
    <scope>NUCLEOTIDE SEQUENCE</scope>
    <source>
        <strain evidence="2">IBT 23319</strain>
    </source>
</reference>
<gene>
    <name evidence="2" type="ORF">N7469_002072</name>
</gene>
<dbReference type="EMBL" id="JAPQKT010000002">
    <property type="protein sequence ID" value="KAJ5240481.1"/>
    <property type="molecule type" value="Genomic_DNA"/>
</dbReference>
<accession>A0A9W9P9K5</accession>
<evidence type="ECO:0000313" key="3">
    <source>
        <dbReference type="Proteomes" id="UP001147733"/>
    </source>
</evidence>
<feature type="chain" id="PRO_5040862115" description="Secreted protein" evidence="1">
    <location>
        <begin position="21"/>
        <end position="60"/>
    </location>
</feature>
<keyword evidence="3" id="KW-1185">Reference proteome</keyword>
<feature type="signal peptide" evidence="1">
    <location>
        <begin position="1"/>
        <end position="20"/>
    </location>
</feature>
<evidence type="ECO:0000313" key="2">
    <source>
        <dbReference type="EMBL" id="KAJ5240481.1"/>
    </source>
</evidence>
<keyword evidence="1" id="KW-0732">Signal</keyword>
<dbReference type="OrthoDB" id="4262255at2759"/>
<reference evidence="2" key="2">
    <citation type="journal article" date="2023" name="IMA Fungus">
        <title>Comparative genomic study of the Penicillium genus elucidates a diverse pangenome and 15 lateral gene transfer events.</title>
        <authorList>
            <person name="Petersen C."/>
            <person name="Sorensen T."/>
            <person name="Nielsen M.R."/>
            <person name="Sondergaard T.E."/>
            <person name="Sorensen J.L."/>
            <person name="Fitzpatrick D.A."/>
            <person name="Frisvad J.C."/>
            <person name="Nielsen K.L."/>
        </authorList>
    </citation>
    <scope>NUCLEOTIDE SEQUENCE</scope>
    <source>
        <strain evidence="2">IBT 23319</strain>
    </source>
</reference>
<name>A0A9W9P9K5_PENCI</name>
<comment type="caution">
    <text evidence="2">The sequence shown here is derived from an EMBL/GenBank/DDBJ whole genome shotgun (WGS) entry which is preliminary data.</text>
</comment>
<organism evidence="2 3">
    <name type="scientific">Penicillium citrinum</name>
    <dbReference type="NCBI Taxonomy" id="5077"/>
    <lineage>
        <taxon>Eukaryota</taxon>
        <taxon>Fungi</taxon>
        <taxon>Dikarya</taxon>
        <taxon>Ascomycota</taxon>
        <taxon>Pezizomycotina</taxon>
        <taxon>Eurotiomycetes</taxon>
        <taxon>Eurotiomycetidae</taxon>
        <taxon>Eurotiales</taxon>
        <taxon>Aspergillaceae</taxon>
        <taxon>Penicillium</taxon>
    </lineage>
</organism>
<evidence type="ECO:0000256" key="1">
    <source>
        <dbReference type="SAM" id="SignalP"/>
    </source>
</evidence>
<protein>
    <recommendedName>
        <fullName evidence="4">Secreted protein</fullName>
    </recommendedName>
</protein>
<dbReference type="RefSeq" id="XP_056503486.1">
    <property type="nucleotide sequence ID" value="XM_056640992.1"/>
</dbReference>
<dbReference type="AlphaFoldDB" id="A0A9W9P9K5"/>
<proteinExistence type="predicted"/>
<evidence type="ECO:0008006" key="4">
    <source>
        <dbReference type="Google" id="ProtNLM"/>
    </source>
</evidence>
<dbReference type="Proteomes" id="UP001147733">
    <property type="component" value="Unassembled WGS sequence"/>
</dbReference>
<sequence length="60" mass="6654">MHFYSIFITTIALTASTAFSQNADTDCLNLCRDDKNNLTCPPDTNLTQLSNGCWTCCDTE</sequence>
<dbReference type="GeneID" id="81380159"/>